<protein>
    <submittedName>
        <fullName evidence="2 4">Uncharacterized protein</fullName>
    </submittedName>
</protein>
<dbReference type="EMBL" id="UYYA01005029">
    <property type="protein sequence ID" value="VDM64001.1"/>
    <property type="molecule type" value="Genomic_DNA"/>
</dbReference>
<name>A0A0R3Q0G9_ANGCS</name>
<accession>A0A0R3Q0G9</accession>
<proteinExistence type="predicted"/>
<dbReference type="AlphaFoldDB" id="A0A0R3Q0G9"/>
<organism evidence="4">
    <name type="scientific">Angiostrongylus costaricensis</name>
    <name type="common">Nematode worm</name>
    <dbReference type="NCBI Taxonomy" id="334426"/>
    <lineage>
        <taxon>Eukaryota</taxon>
        <taxon>Metazoa</taxon>
        <taxon>Ecdysozoa</taxon>
        <taxon>Nematoda</taxon>
        <taxon>Chromadorea</taxon>
        <taxon>Rhabditida</taxon>
        <taxon>Rhabditina</taxon>
        <taxon>Rhabditomorpha</taxon>
        <taxon>Strongyloidea</taxon>
        <taxon>Metastrongylidae</taxon>
        <taxon>Angiostrongylus</taxon>
    </lineage>
</organism>
<evidence type="ECO:0000313" key="2">
    <source>
        <dbReference type="EMBL" id="VDM64001.1"/>
    </source>
</evidence>
<reference evidence="2 3" key="2">
    <citation type="submission" date="2018-11" db="EMBL/GenBank/DDBJ databases">
        <authorList>
            <consortium name="Pathogen Informatics"/>
        </authorList>
    </citation>
    <scope>NUCLEOTIDE SEQUENCE [LARGE SCALE GENOMIC DNA]</scope>
    <source>
        <strain evidence="2 3">Costa Rica</strain>
    </source>
</reference>
<keyword evidence="3" id="KW-1185">Reference proteome</keyword>
<reference evidence="4" key="1">
    <citation type="submission" date="2017-02" db="UniProtKB">
        <authorList>
            <consortium name="WormBaseParasite"/>
        </authorList>
    </citation>
    <scope>IDENTIFICATION</scope>
</reference>
<evidence type="ECO:0000313" key="3">
    <source>
        <dbReference type="Proteomes" id="UP000267027"/>
    </source>
</evidence>
<sequence>MRMNDSRWTNAILAGFFELSYLLQEDQPDDNSSSRKLLKKGMILNESLERAEPTKLLLRTTEEMEELLAAAPVPRRSTGLEVIGDRNGNGACNAADRGAQQYPWDRPRTPGPVAFRPFGFGKLVLDLSRRIAALTECIGRPPRVSV</sequence>
<dbReference type="Proteomes" id="UP000267027">
    <property type="component" value="Unassembled WGS sequence"/>
</dbReference>
<feature type="region of interest" description="Disordered" evidence="1">
    <location>
        <begin position="79"/>
        <end position="105"/>
    </location>
</feature>
<gene>
    <name evidence="2" type="ORF">ACOC_LOCUS12416</name>
</gene>
<dbReference type="WBParaSite" id="ACOC_0001241501-mRNA-1">
    <property type="protein sequence ID" value="ACOC_0001241501-mRNA-1"/>
    <property type="gene ID" value="ACOC_0001241501"/>
</dbReference>
<evidence type="ECO:0000313" key="4">
    <source>
        <dbReference type="WBParaSite" id="ACOC_0001241501-mRNA-1"/>
    </source>
</evidence>
<evidence type="ECO:0000256" key="1">
    <source>
        <dbReference type="SAM" id="MobiDB-lite"/>
    </source>
</evidence>